<evidence type="ECO:0000256" key="3">
    <source>
        <dbReference type="ARBA" id="ARBA00022989"/>
    </source>
</evidence>
<reference evidence="6" key="1">
    <citation type="submission" date="2022-07" db="EMBL/GenBank/DDBJ databases">
        <title>Phylogenomic reconstructions and comparative analyses of Kickxellomycotina fungi.</title>
        <authorList>
            <person name="Reynolds N.K."/>
            <person name="Stajich J.E."/>
            <person name="Barry K."/>
            <person name="Grigoriev I.V."/>
            <person name="Crous P."/>
            <person name="Smith M.E."/>
        </authorList>
    </citation>
    <scope>NUCLEOTIDE SEQUENCE</scope>
    <source>
        <strain evidence="6">BCRC 34381</strain>
    </source>
</reference>
<feature type="transmembrane region" description="Helical" evidence="5">
    <location>
        <begin position="220"/>
        <end position="241"/>
    </location>
</feature>
<keyword evidence="2 5" id="KW-0812">Transmembrane</keyword>
<feature type="transmembrane region" description="Helical" evidence="5">
    <location>
        <begin position="383"/>
        <end position="402"/>
    </location>
</feature>
<keyword evidence="4 5" id="KW-0472">Membrane</keyword>
<dbReference type="Proteomes" id="UP001143981">
    <property type="component" value="Unassembled WGS sequence"/>
</dbReference>
<feature type="transmembrane region" description="Helical" evidence="5">
    <location>
        <begin position="51"/>
        <end position="72"/>
    </location>
</feature>
<evidence type="ECO:0008006" key="8">
    <source>
        <dbReference type="Google" id="ProtNLM"/>
    </source>
</evidence>
<evidence type="ECO:0000256" key="2">
    <source>
        <dbReference type="ARBA" id="ARBA00022692"/>
    </source>
</evidence>
<dbReference type="PANTHER" id="PTHR19282">
    <property type="entry name" value="TETRASPANIN"/>
    <property type="match status" value="1"/>
</dbReference>
<accession>A0A9W7YAB3</accession>
<dbReference type="InterPro" id="IPR018499">
    <property type="entry name" value="Tetraspanin/Peripherin"/>
</dbReference>
<organism evidence="6 7">
    <name type="scientific">Coemansia biformis</name>
    <dbReference type="NCBI Taxonomy" id="1286918"/>
    <lineage>
        <taxon>Eukaryota</taxon>
        <taxon>Fungi</taxon>
        <taxon>Fungi incertae sedis</taxon>
        <taxon>Zoopagomycota</taxon>
        <taxon>Kickxellomycotina</taxon>
        <taxon>Kickxellomycetes</taxon>
        <taxon>Kickxellales</taxon>
        <taxon>Kickxellaceae</taxon>
        <taxon>Coemansia</taxon>
    </lineage>
</organism>
<dbReference type="Pfam" id="PF00335">
    <property type="entry name" value="Tetraspanin"/>
    <property type="match status" value="2"/>
</dbReference>
<comment type="subcellular location">
    <subcellularLocation>
        <location evidence="1">Membrane</location>
        <topology evidence="1">Multi-pass membrane protein</topology>
    </subcellularLocation>
</comment>
<keyword evidence="7" id="KW-1185">Reference proteome</keyword>
<sequence length="430" mass="46452">MLRDGYNIEYNMSTAGILVLSMANALLGAAFSAAGIYMFTLVAAEFSYTVVPVSVLALGLVTLYVAGAVAAGAVNCSRSYMRTMVAFVALVVLGELILLISVAHDPLSIRRFHGDAWKRIYNVNPLALQIFEHMYGCCGFKDRFDMPSHAGCSNEVQSMRAVSGCAEYLNHAAFRVSKMALRWCTAVLVVQVLMLASAMDTTGFREYLDRLGHSGLLRAAAMLLNTVAATAAIFLVVTGIVDRVSTYSVFGGATMPVGSIVIGAVVACVSLLGIVGSAKRSQYLCGTYAGLAAVLVVLQMIALTVLWLRPYDTEDSFARAWETLYNDDPNTIRFIERDLKCCGFRSPVDMPVPATCSIKKKYGFSTGCLGPLESAWERKRESVIWAGVVMVGAQLVTLLMGAELARRYKRSREGYERLAGHAEDSALVGA</sequence>
<keyword evidence="3 5" id="KW-1133">Transmembrane helix</keyword>
<feature type="transmembrane region" description="Helical" evidence="5">
    <location>
        <begin position="253"/>
        <end position="276"/>
    </location>
</feature>
<evidence type="ECO:0000256" key="5">
    <source>
        <dbReference type="SAM" id="Phobius"/>
    </source>
</evidence>
<dbReference type="AlphaFoldDB" id="A0A9W7YAB3"/>
<evidence type="ECO:0000256" key="4">
    <source>
        <dbReference type="ARBA" id="ARBA00023136"/>
    </source>
</evidence>
<evidence type="ECO:0000256" key="1">
    <source>
        <dbReference type="ARBA" id="ARBA00004141"/>
    </source>
</evidence>
<protein>
    <recommendedName>
        <fullName evidence="8">Tetraspanin</fullName>
    </recommendedName>
</protein>
<feature type="transmembrane region" description="Helical" evidence="5">
    <location>
        <begin position="84"/>
        <end position="103"/>
    </location>
</feature>
<feature type="transmembrane region" description="Helical" evidence="5">
    <location>
        <begin position="12"/>
        <end position="39"/>
    </location>
</feature>
<feature type="transmembrane region" description="Helical" evidence="5">
    <location>
        <begin position="288"/>
        <end position="308"/>
    </location>
</feature>
<proteinExistence type="predicted"/>
<dbReference type="PANTHER" id="PTHR19282:SF521">
    <property type="entry name" value="IP01817P-RELATED"/>
    <property type="match status" value="1"/>
</dbReference>
<dbReference type="OrthoDB" id="71600at2759"/>
<dbReference type="EMBL" id="JANBOI010000099">
    <property type="protein sequence ID" value="KAJ1734048.1"/>
    <property type="molecule type" value="Genomic_DNA"/>
</dbReference>
<gene>
    <name evidence="6" type="ORF">LPJ61_001268</name>
</gene>
<evidence type="ECO:0000313" key="6">
    <source>
        <dbReference type="EMBL" id="KAJ1734048.1"/>
    </source>
</evidence>
<dbReference type="SUPFAM" id="SSF48652">
    <property type="entry name" value="Tetraspanin"/>
    <property type="match status" value="1"/>
</dbReference>
<feature type="transmembrane region" description="Helical" evidence="5">
    <location>
        <begin position="180"/>
        <end position="199"/>
    </location>
</feature>
<name>A0A9W7YAB3_9FUNG</name>
<comment type="caution">
    <text evidence="6">The sequence shown here is derived from an EMBL/GenBank/DDBJ whole genome shotgun (WGS) entry which is preliminary data.</text>
</comment>
<dbReference type="GO" id="GO:0005886">
    <property type="term" value="C:plasma membrane"/>
    <property type="evidence" value="ECO:0007669"/>
    <property type="project" value="TreeGrafter"/>
</dbReference>
<dbReference type="InterPro" id="IPR008952">
    <property type="entry name" value="Tetraspanin_EC2_sf"/>
</dbReference>
<evidence type="ECO:0000313" key="7">
    <source>
        <dbReference type="Proteomes" id="UP001143981"/>
    </source>
</evidence>